<keyword evidence="8" id="KW-0698">rRNA processing</keyword>
<evidence type="ECO:0000313" key="21">
    <source>
        <dbReference type="Proteomes" id="UP000218542"/>
    </source>
</evidence>
<comment type="caution">
    <text evidence="20">The sequence shown here is derived from an EMBL/GenBank/DDBJ whole genome shotgun (WGS) entry which is preliminary data.</text>
</comment>
<evidence type="ECO:0000313" key="20">
    <source>
        <dbReference type="EMBL" id="GAX62060.1"/>
    </source>
</evidence>
<keyword evidence="17" id="KW-0472">Membrane</keyword>
<dbReference type="CDD" id="cd04453">
    <property type="entry name" value="S1_RNase_E"/>
    <property type="match status" value="1"/>
</dbReference>
<evidence type="ECO:0000256" key="5">
    <source>
        <dbReference type="ARBA" id="ARBA00022475"/>
    </source>
</evidence>
<dbReference type="InterPro" id="IPR003029">
    <property type="entry name" value="S1_domain"/>
</dbReference>
<feature type="region of interest" description="Disordered" evidence="18">
    <location>
        <begin position="70"/>
        <end position="100"/>
    </location>
</feature>
<dbReference type="Gene3D" id="2.40.50.140">
    <property type="entry name" value="Nucleic acid-binding proteins"/>
    <property type="match status" value="1"/>
</dbReference>
<dbReference type="EMBL" id="BAOS01000028">
    <property type="protein sequence ID" value="GAX62060.1"/>
    <property type="molecule type" value="Genomic_DNA"/>
</dbReference>
<proteinExistence type="inferred from homology"/>
<dbReference type="PANTHER" id="PTHR30001">
    <property type="entry name" value="RIBONUCLEASE"/>
    <property type="match status" value="1"/>
</dbReference>
<keyword evidence="6" id="KW-0963">Cytoplasm</keyword>
<dbReference type="Pfam" id="PF10150">
    <property type="entry name" value="RNase_E_G"/>
    <property type="match status" value="1"/>
</dbReference>
<dbReference type="AlphaFoldDB" id="A0A286U1P0"/>
<dbReference type="GO" id="GO:0019843">
    <property type="term" value="F:rRNA binding"/>
    <property type="evidence" value="ECO:0007669"/>
    <property type="project" value="UniProtKB-KW"/>
</dbReference>
<dbReference type="NCBIfam" id="TIGR00757">
    <property type="entry name" value="RNaseEG"/>
    <property type="match status" value="1"/>
</dbReference>
<dbReference type="InterPro" id="IPR019307">
    <property type="entry name" value="RNA-bd_AU-1/RNase_E/G"/>
</dbReference>
<dbReference type="InterPro" id="IPR048583">
    <property type="entry name" value="RNase_E_G_thioredoxin-like"/>
</dbReference>
<evidence type="ECO:0000256" key="8">
    <source>
        <dbReference type="ARBA" id="ARBA00022552"/>
    </source>
</evidence>
<dbReference type="GO" id="GO:0004540">
    <property type="term" value="F:RNA nuclease activity"/>
    <property type="evidence" value="ECO:0007669"/>
    <property type="project" value="InterPro"/>
</dbReference>
<dbReference type="SMART" id="SM00316">
    <property type="entry name" value="S1"/>
    <property type="match status" value="1"/>
</dbReference>
<evidence type="ECO:0000256" key="3">
    <source>
        <dbReference type="ARBA" id="ARBA00005663"/>
    </source>
</evidence>
<gene>
    <name evidence="20" type="ORF">SCALIN_C28_0262</name>
</gene>
<keyword evidence="14" id="KW-0378">Hydrolase</keyword>
<dbReference type="InterPro" id="IPR012340">
    <property type="entry name" value="NA-bd_OB-fold"/>
</dbReference>
<evidence type="ECO:0000256" key="16">
    <source>
        <dbReference type="ARBA" id="ARBA00022884"/>
    </source>
</evidence>
<keyword evidence="10" id="KW-0540">Nuclease</keyword>
<keyword evidence="15" id="KW-0460">Magnesium</keyword>
<feature type="compositionally biased region" description="Basic and acidic residues" evidence="18">
    <location>
        <begin position="86"/>
        <end position="99"/>
    </location>
</feature>
<evidence type="ECO:0000256" key="7">
    <source>
        <dbReference type="ARBA" id="ARBA00022519"/>
    </source>
</evidence>
<evidence type="ECO:0000256" key="9">
    <source>
        <dbReference type="ARBA" id="ARBA00022694"/>
    </source>
</evidence>
<evidence type="ECO:0000256" key="1">
    <source>
        <dbReference type="ARBA" id="ARBA00001946"/>
    </source>
</evidence>
<dbReference type="GO" id="GO:0016787">
    <property type="term" value="F:hydrolase activity"/>
    <property type="evidence" value="ECO:0007669"/>
    <property type="project" value="UniProtKB-KW"/>
</dbReference>
<dbReference type="GO" id="GO:0046872">
    <property type="term" value="F:metal ion binding"/>
    <property type="evidence" value="ECO:0007669"/>
    <property type="project" value="UniProtKB-KW"/>
</dbReference>
<dbReference type="Pfam" id="PF20833">
    <property type="entry name" value="RNase_E_G_Thio"/>
    <property type="match status" value="1"/>
</dbReference>
<evidence type="ECO:0000256" key="10">
    <source>
        <dbReference type="ARBA" id="ARBA00022722"/>
    </source>
</evidence>
<comment type="cofactor">
    <cofactor evidence="1">
        <name>Mg(2+)</name>
        <dbReference type="ChEBI" id="CHEBI:18420"/>
    </cofactor>
</comment>
<keyword evidence="9" id="KW-0819">tRNA processing</keyword>
<dbReference type="Proteomes" id="UP000218542">
    <property type="component" value="Unassembled WGS sequence"/>
</dbReference>
<evidence type="ECO:0000256" key="13">
    <source>
        <dbReference type="ARBA" id="ARBA00022759"/>
    </source>
</evidence>
<comment type="subcellular location">
    <subcellularLocation>
        <location evidence="2">Cytoplasm</location>
    </subcellularLocation>
</comment>
<evidence type="ECO:0000259" key="19">
    <source>
        <dbReference type="PROSITE" id="PS50126"/>
    </source>
</evidence>
<evidence type="ECO:0000256" key="2">
    <source>
        <dbReference type="ARBA" id="ARBA00004496"/>
    </source>
</evidence>
<feature type="domain" description="S1 motif" evidence="19">
    <location>
        <begin position="36"/>
        <end position="130"/>
    </location>
</feature>
<keyword evidence="12" id="KW-0699">rRNA-binding</keyword>
<keyword evidence="13" id="KW-0255">Endonuclease</keyword>
<evidence type="ECO:0000256" key="12">
    <source>
        <dbReference type="ARBA" id="ARBA00022730"/>
    </source>
</evidence>
<reference evidence="21" key="1">
    <citation type="journal article" date="2017" name="Environ. Microbiol. Rep.">
        <title>Genetic Diversity of Marine Anaerobic Ammonium-Oxidizing Bacteria as Revealed by Genomic and Proteomic Analyses of 'Candidatus Scalindua japonica'.</title>
        <authorList>
            <person name="Oshiki M."/>
            <person name="Mizuto K."/>
            <person name="Kimura Z."/>
            <person name="Kindaichi T."/>
            <person name="Satoh H."/>
            <person name="Okabe S."/>
        </authorList>
    </citation>
    <scope>NUCLEOTIDE SEQUENCE [LARGE SCALE GENOMIC DNA]</scope>
    <source>
        <strain evidence="21">husup-a2</strain>
    </source>
</reference>
<sequence length="508" mass="58066">MLINVVEPEESRIAILEDGVLEELYIERFSREQVAGNIYKGRIVNIEPSIEAAFVNIGISRNGFLHVSDVKNSRNNNGNSEEQSENTEKTETKTKESRSRIKSLISPDQEILVQIIKEGIGNKGPSLTTNISIPGRFLVLTPESTRIGVSRKIIDENERARLKQIIEELKPPPNLGLIVRTAGEHQTKRELLRDFNYLRRLWKVIENKDKKAEIPSTIYQESDLVIRTIRDIFSTDINEIIIDSEAVFKKIRYFLRLIMPSCVKKLKLYNDHEPLFHKYNIEREIEKINKREVRLSRGGSIVIEQTEALVAIDVNSGKYREESDPEKTALKTNLKAAKEIARQVRLRDIGGVIIVDFIDMKEEKNMRAVEKTLEASLKRDRARKKMLKISRFGIIEMTRQRIRPSLKSVIYESCKNCGGTGETETLESTCLSLMRQIKSLVNNSQIQKIEITTSDIVAGYLLNKKRKKLTELEEKFSKNIVITGIIGHKTGDATIYCTDGEGKRIATR</sequence>
<keyword evidence="21" id="KW-1185">Reference proteome</keyword>
<dbReference type="GO" id="GO:0008033">
    <property type="term" value="P:tRNA processing"/>
    <property type="evidence" value="ECO:0007669"/>
    <property type="project" value="UniProtKB-KW"/>
</dbReference>
<dbReference type="GO" id="GO:0005737">
    <property type="term" value="C:cytoplasm"/>
    <property type="evidence" value="ECO:0007669"/>
    <property type="project" value="UniProtKB-SubCell"/>
</dbReference>
<keyword evidence="11" id="KW-0479">Metal-binding</keyword>
<dbReference type="Gene3D" id="3.40.1260.20">
    <property type="entry name" value="Ribonuclease E, catalytic domain"/>
    <property type="match status" value="1"/>
</dbReference>
<evidence type="ECO:0000256" key="6">
    <source>
        <dbReference type="ARBA" id="ARBA00022490"/>
    </source>
</evidence>
<dbReference type="Pfam" id="PF00575">
    <property type="entry name" value="S1"/>
    <property type="match status" value="1"/>
</dbReference>
<keyword evidence="16" id="KW-0694">RNA-binding</keyword>
<dbReference type="GO" id="GO:0006364">
    <property type="term" value="P:rRNA processing"/>
    <property type="evidence" value="ECO:0007669"/>
    <property type="project" value="UniProtKB-KW"/>
</dbReference>
<protein>
    <recommendedName>
        <fullName evidence="4">Ribonuclease G</fullName>
    </recommendedName>
</protein>
<evidence type="ECO:0000256" key="4">
    <source>
        <dbReference type="ARBA" id="ARBA00017719"/>
    </source>
</evidence>
<name>A0A286U1P0_9BACT</name>
<dbReference type="PROSITE" id="PS50126">
    <property type="entry name" value="S1"/>
    <property type="match status" value="1"/>
</dbReference>
<evidence type="ECO:0000256" key="11">
    <source>
        <dbReference type="ARBA" id="ARBA00022723"/>
    </source>
</evidence>
<evidence type="ECO:0000256" key="15">
    <source>
        <dbReference type="ARBA" id="ARBA00022842"/>
    </source>
</evidence>
<evidence type="ECO:0000256" key="17">
    <source>
        <dbReference type="ARBA" id="ARBA00023136"/>
    </source>
</evidence>
<dbReference type="SUPFAM" id="SSF50249">
    <property type="entry name" value="Nucleic acid-binding proteins"/>
    <property type="match status" value="1"/>
</dbReference>
<comment type="similarity">
    <text evidence="3">Belongs to the RNase E/G family. RNase G subfamily.</text>
</comment>
<evidence type="ECO:0000256" key="18">
    <source>
        <dbReference type="SAM" id="MobiDB-lite"/>
    </source>
</evidence>
<keyword evidence="5" id="KW-1003">Cell membrane</keyword>
<evidence type="ECO:0000256" key="14">
    <source>
        <dbReference type="ARBA" id="ARBA00022801"/>
    </source>
</evidence>
<organism evidence="20 21">
    <name type="scientific">Candidatus Scalindua japonica</name>
    <dbReference type="NCBI Taxonomy" id="1284222"/>
    <lineage>
        <taxon>Bacteria</taxon>
        <taxon>Pseudomonadati</taxon>
        <taxon>Planctomycetota</taxon>
        <taxon>Candidatus Brocadiia</taxon>
        <taxon>Candidatus Brocadiales</taxon>
        <taxon>Candidatus Scalinduaceae</taxon>
        <taxon>Candidatus Scalindua</taxon>
    </lineage>
</organism>
<keyword evidence="7" id="KW-0997">Cell inner membrane</keyword>
<dbReference type="GO" id="GO:0004519">
    <property type="term" value="F:endonuclease activity"/>
    <property type="evidence" value="ECO:0007669"/>
    <property type="project" value="UniProtKB-KW"/>
</dbReference>
<accession>A0A286U1P0</accession>
<dbReference type="PANTHER" id="PTHR30001:SF1">
    <property type="entry name" value="RIBONUCLEASE E_G-LIKE PROTEIN, CHLOROPLASTIC"/>
    <property type="match status" value="1"/>
</dbReference>
<dbReference type="InterPro" id="IPR004659">
    <property type="entry name" value="RNase_E/G"/>
</dbReference>